<dbReference type="Proteomes" id="UP000596660">
    <property type="component" value="Unplaced"/>
</dbReference>
<dbReference type="GO" id="GO:0016491">
    <property type="term" value="F:oxidoreductase activity"/>
    <property type="evidence" value="ECO:0007669"/>
    <property type="project" value="InterPro"/>
</dbReference>
<keyword evidence="3" id="KW-0732">Signal</keyword>
<reference evidence="7" key="1">
    <citation type="journal article" date="2017" name="Nature">
        <title>The genome of Chenopodium quinoa.</title>
        <authorList>
            <person name="Jarvis D.E."/>
            <person name="Ho Y.S."/>
            <person name="Lightfoot D.J."/>
            <person name="Schmoeckel S.M."/>
            <person name="Li B."/>
            <person name="Borm T.J.A."/>
            <person name="Ohyanagi H."/>
            <person name="Mineta K."/>
            <person name="Michell C.T."/>
            <person name="Saber N."/>
            <person name="Kharbatia N.M."/>
            <person name="Rupper R.R."/>
            <person name="Sharp A.R."/>
            <person name="Dally N."/>
            <person name="Boughton B.A."/>
            <person name="Woo Y.H."/>
            <person name="Gao G."/>
            <person name="Schijlen E.G.W.M."/>
            <person name="Guo X."/>
            <person name="Momin A.A."/>
            <person name="Negrao S."/>
            <person name="Al-Babili S."/>
            <person name="Gehring C."/>
            <person name="Roessner U."/>
            <person name="Jung C."/>
            <person name="Murphy K."/>
            <person name="Arold S.T."/>
            <person name="Gojobori T."/>
            <person name="van der Linden C.G."/>
            <person name="van Loo E.N."/>
            <person name="Jellen E.N."/>
            <person name="Maughan P.J."/>
            <person name="Tester M."/>
        </authorList>
    </citation>
    <scope>NUCLEOTIDE SEQUENCE [LARGE SCALE GENOMIC DNA]</scope>
    <source>
        <strain evidence="7">cv. PI 614886</strain>
    </source>
</reference>
<evidence type="ECO:0000259" key="6">
    <source>
        <dbReference type="Pfam" id="PF07732"/>
    </source>
</evidence>
<evidence type="ECO:0000259" key="5">
    <source>
        <dbReference type="Pfam" id="PF07731"/>
    </source>
</evidence>
<dbReference type="Pfam" id="PF07732">
    <property type="entry name" value="Cu-oxidase_3"/>
    <property type="match status" value="2"/>
</dbReference>
<dbReference type="AlphaFoldDB" id="A0A803KSG1"/>
<feature type="domain" description="Plastocyanin-like" evidence="4">
    <location>
        <begin position="647"/>
        <end position="790"/>
    </location>
</feature>
<proteinExistence type="inferred from homology"/>
<evidence type="ECO:0000256" key="1">
    <source>
        <dbReference type="ARBA" id="ARBA00010609"/>
    </source>
</evidence>
<accession>A0A803KSG1</accession>
<feature type="domain" description="Plastocyanin-like" evidence="5">
    <location>
        <begin position="875"/>
        <end position="1011"/>
    </location>
</feature>
<feature type="domain" description="Plastocyanin-like" evidence="4">
    <location>
        <begin position="162"/>
        <end position="296"/>
    </location>
</feature>
<organism evidence="7 8">
    <name type="scientific">Chenopodium quinoa</name>
    <name type="common">Quinoa</name>
    <dbReference type="NCBI Taxonomy" id="63459"/>
    <lineage>
        <taxon>Eukaryota</taxon>
        <taxon>Viridiplantae</taxon>
        <taxon>Streptophyta</taxon>
        <taxon>Embryophyta</taxon>
        <taxon>Tracheophyta</taxon>
        <taxon>Spermatophyta</taxon>
        <taxon>Magnoliopsida</taxon>
        <taxon>eudicotyledons</taxon>
        <taxon>Gunneridae</taxon>
        <taxon>Pentapetalae</taxon>
        <taxon>Caryophyllales</taxon>
        <taxon>Chenopodiaceae</taxon>
        <taxon>Chenopodioideae</taxon>
        <taxon>Atripliceae</taxon>
        <taxon>Chenopodium</taxon>
    </lineage>
</organism>
<dbReference type="Pfam" id="PF00394">
    <property type="entry name" value="Cu-oxidase"/>
    <property type="match status" value="2"/>
</dbReference>
<evidence type="ECO:0000259" key="4">
    <source>
        <dbReference type="Pfam" id="PF00394"/>
    </source>
</evidence>
<dbReference type="InterPro" id="IPR034273">
    <property type="entry name" value="CuRO_1_AAO-like"/>
</dbReference>
<name>A0A803KSG1_CHEQI</name>
<feature type="chain" id="PRO_5030548501" description="L-ascorbate oxidase" evidence="3">
    <location>
        <begin position="24"/>
        <end position="1033"/>
    </location>
</feature>
<keyword evidence="2" id="KW-0325">Glycoprotein</keyword>
<evidence type="ECO:0000313" key="8">
    <source>
        <dbReference type="Proteomes" id="UP000596660"/>
    </source>
</evidence>
<dbReference type="InterPro" id="IPR001117">
    <property type="entry name" value="Cu-oxidase_2nd"/>
</dbReference>
<comment type="similarity">
    <text evidence="1">Belongs to the multicopper oxidase family.</text>
</comment>
<dbReference type="PANTHER" id="PTHR11709:SF245">
    <property type="entry name" value="SKU5 SIMILAR 16"/>
    <property type="match status" value="1"/>
</dbReference>
<dbReference type="PANTHER" id="PTHR11709">
    <property type="entry name" value="MULTI-COPPER OXIDASE"/>
    <property type="match status" value="1"/>
</dbReference>
<feature type="domain" description="Plastocyanin-like" evidence="5">
    <location>
        <begin position="377"/>
        <end position="509"/>
    </location>
</feature>
<dbReference type="Gramene" id="AUR62001969-RA">
    <property type="protein sequence ID" value="AUR62001969-RA:cds"/>
    <property type="gene ID" value="AUR62001969"/>
</dbReference>
<dbReference type="OMA" id="WWKADVM"/>
<dbReference type="EnsemblPlants" id="AUR62001969-RA">
    <property type="protein sequence ID" value="AUR62001969-RA:cds"/>
    <property type="gene ID" value="AUR62001969"/>
</dbReference>
<dbReference type="SUPFAM" id="SSF49503">
    <property type="entry name" value="Cupredoxins"/>
    <property type="match status" value="6"/>
</dbReference>
<evidence type="ECO:0008006" key="9">
    <source>
        <dbReference type="Google" id="ProtNLM"/>
    </source>
</evidence>
<sequence>MGRIIFLYFVGILALSSIFGVHAESPYRYYDWEVTYGTISPLGVPQRGILINGQFPGPTVECDTNDNVIISIRNSLDEPFLMTWNGVWQRKVSWQDGVLGTNCPIPPHSNWTYTMQAKDQIGTYMYFPSTELHRLAGGFGAFTINKRSVIALPYAEPTAAFSLLVGDWYKTDHKELQKKLDNGESMPMPDGLLINGDPSNTVFSGEAGKTYLFRVANVGTMSSINIRIQGHMMKLVEIEGSHVLQEIYESLDLHPGQSLAFLVTLHGSAKDYYIVASTRFDRTSIDATAILHYNGSDIGPSHPLPVGPTYQVHWSMKQARTFRWNLTANAARPNPQGSYRYGGIQITKTIVLENSVGEVNGKLRYGVNNVSYVNPDTPMKLADYYGIPGVFDLNTSRDQPTPGPMISGTTVYGTQLHDFAEIIFQNNETDTQSWHLDGHNFFVVAFGAGTWSPDVRRKYNMVDAVWRSTVQVYRNSWTAILVSLDNKGMWNLRSAIWHRQYLGQEVYIRADSPDKYFDWNVTYGIRSPLGVRERVILINGKFPGPTLDCDTNDNLYLTIHNNLAEPFLITWNGVWQRKNSWEDGVLGTNCPIPPRSSWTYRMQAKDQIGSYMYFPSTAMHRADGGYGAFNIHRRPVIALPYPVPAKEFTLLVGDWFHTGPQFTNGVANMLKYKLDNGYGMPTPDGLLINGVPTGTIFTGKARKTYLLRVSNVGITASINIRIQGHTMKLVEVEGSHVLQEIYESLDVHPGQSMSVLVTLSGAIKDYYIVTSTRFMKKTRTATAILRYKNSKVSASGPLPVGPTYQVHWSMKQARTFRWNLTANAARPNPQGAYRYGGIEITKTIILGNSAGKINGIGLNKMYYGVNNVSYVNPSTPLKLADHYNIPGVFNLKTSRDKPTPGPMVLGTTVYDLALHDYVEIIFQNNEDTTQSWHLDGHNFFVVAFGADEWNPNMRRKYNLVDAVWRSTIQVYPNSWTAVLASLDNKGMWNLRSAIWHRQYLGQQAYFRVWNNEYSVRTENLIPSNVLKCGKVAK</sequence>
<reference evidence="7" key="2">
    <citation type="submission" date="2021-03" db="UniProtKB">
        <authorList>
            <consortium name="EnsemblPlants"/>
        </authorList>
    </citation>
    <scope>IDENTIFICATION</scope>
</reference>
<feature type="domain" description="Plastocyanin-like" evidence="6">
    <location>
        <begin position="521"/>
        <end position="634"/>
    </location>
</feature>
<evidence type="ECO:0000313" key="7">
    <source>
        <dbReference type="EnsemblPlants" id="AUR62001969-RA:cds"/>
    </source>
</evidence>
<dbReference type="InterPro" id="IPR045087">
    <property type="entry name" value="Cu-oxidase_fam"/>
</dbReference>
<dbReference type="Pfam" id="PF07731">
    <property type="entry name" value="Cu-oxidase_2"/>
    <property type="match status" value="2"/>
</dbReference>
<dbReference type="InterPro" id="IPR011706">
    <property type="entry name" value="Cu-oxidase_C"/>
</dbReference>
<feature type="domain" description="Plastocyanin-like" evidence="6">
    <location>
        <begin position="34"/>
        <end position="147"/>
    </location>
</feature>
<evidence type="ECO:0000256" key="3">
    <source>
        <dbReference type="SAM" id="SignalP"/>
    </source>
</evidence>
<dbReference type="InterPro" id="IPR011707">
    <property type="entry name" value="Cu-oxidase-like_N"/>
</dbReference>
<dbReference type="InterPro" id="IPR008972">
    <property type="entry name" value="Cupredoxin"/>
</dbReference>
<dbReference type="CDD" id="cd13846">
    <property type="entry name" value="CuRO_1_AAO_like_1"/>
    <property type="match status" value="1"/>
</dbReference>
<dbReference type="Gene3D" id="2.60.40.420">
    <property type="entry name" value="Cupredoxins - blue copper proteins"/>
    <property type="match status" value="6"/>
</dbReference>
<protein>
    <recommendedName>
        <fullName evidence="9">L-ascorbate oxidase</fullName>
    </recommendedName>
</protein>
<dbReference type="GO" id="GO:0005507">
    <property type="term" value="F:copper ion binding"/>
    <property type="evidence" value="ECO:0007669"/>
    <property type="project" value="InterPro"/>
</dbReference>
<keyword evidence="8" id="KW-1185">Reference proteome</keyword>
<feature type="signal peptide" evidence="3">
    <location>
        <begin position="1"/>
        <end position="23"/>
    </location>
</feature>
<evidence type="ECO:0000256" key="2">
    <source>
        <dbReference type="ARBA" id="ARBA00023180"/>
    </source>
</evidence>